<dbReference type="KEGG" id="cgv:CGLAU_10650"/>
<accession>A0A1Q2HZ07</accession>
<protein>
    <recommendedName>
        <fullName evidence="4">Lipoprotein LpqE</fullName>
    </recommendedName>
</protein>
<evidence type="ECO:0008006" key="4">
    <source>
        <dbReference type="Google" id="ProtNLM"/>
    </source>
</evidence>
<dbReference type="AlphaFoldDB" id="A0A1Q2HZ07"/>
<keyword evidence="3" id="KW-1185">Reference proteome</keyword>
<evidence type="ECO:0000313" key="3">
    <source>
        <dbReference type="Proteomes" id="UP000217209"/>
    </source>
</evidence>
<dbReference type="Proteomes" id="UP000217209">
    <property type="component" value="Chromosome"/>
</dbReference>
<feature type="signal peptide" evidence="1">
    <location>
        <begin position="1"/>
        <end position="25"/>
    </location>
</feature>
<reference evidence="2 3" key="1">
    <citation type="submission" date="2016-12" db="EMBL/GenBank/DDBJ databases">
        <authorList>
            <person name="Song W.-J."/>
            <person name="Kurnit D.M."/>
        </authorList>
    </citation>
    <scope>NUCLEOTIDE SEQUENCE [LARGE SCALE GENOMIC DNA]</scope>
    <source>
        <strain evidence="2 3">DSM 30827</strain>
    </source>
</reference>
<keyword evidence="1" id="KW-0732">Signal</keyword>
<dbReference type="EMBL" id="CP019688">
    <property type="protein sequence ID" value="AQQ16064.1"/>
    <property type="molecule type" value="Genomic_DNA"/>
</dbReference>
<gene>
    <name evidence="2" type="ORF">CGLAU_10650</name>
</gene>
<organism evidence="2 3">
    <name type="scientific">Corynebacterium glaucum</name>
    <dbReference type="NCBI Taxonomy" id="187491"/>
    <lineage>
        <taxon>Bacteria</taxon>
        <taxon>Bacillati</taxon>
        <taxon>Actinomycetota</taxon>
        <taxon>Actinomycetes</taxon>
        <taxon>Mycobacteriales</taxon>
        <taxon>Corynebacteriaceae</taxon>
        <taxon>Corynebacterium</taxon>
    </lineage>
</organism>
<sequence length="182" mass="19046" precursor="true">MMEDTLVKSLKPVAALVAASALALAGCSAGQITQTSSQVAAVDGATAFTENDEVSVQDVQVVLSEEGTAALKFAATNQDTSMAEHTLQSVSVNGEEVNFSPAPKAMGYNCVIVGDSAEGLERMPRYDNECFQYIETTLPNQDFAYAGNVDVQFTFDAGTLNVPATVSAPLLPAGEGDRDITK</sequence>
<evidence type="ECO:0000313" key="2">
    <source>
        <dbReference type="EMBL" id="AQQ16064.1"/>
    </source>
</evidence>
<name>A0A1Q2HZ07_9CORY</name>
<feature type="chain" id="PRO_5039170906" description="Lipoprotein LpqE" evidence="1">
    <location>
        <begin position="26"/>
        <end position="182"/>
    </location>
</feature>
<evidence type="ECO:0000256" key="1">
    <source>
        <dbReference type="SAM" id="SignalP"/>
    </source>
</evidence>
<proteinExistence type="predicted"/>